<dbReference type="Gene3D" id="1.10.10.10">
    <property type="entry name" value="Winged helix-like DNA-binding domain superfamily/Winged helix DNA-binding domain"/>
    <property type="match status" value="1"/>
</dbReference>
<dbReference type="InterPro" id="IPR036390">
    <property type="entry name" value="WH_DNA-bd_sf"/>
</dbReference>
<dbReference type="RefSeq" id="WP_253660970.1">
    <property type="nucleotide sequence ID" value="NZ_BAAAJQ010000001.1"/>
</dbReference>
<reference evidence="2 3" key="1">
    <citation type="submission" date="2022-06" db="EMBL/GenBank/DDBJ databases">
        <title>Genomic Encyclopedia of Archaeal and Bacterial Type Strains, Phase II (KMG-II): from individual species to whole genera.</title>
        <authorList>
            <person name="Goeker M."/>
        </authorList>
    </citation>
    <scope>NUCLEOTIDE SEQUENCE [LARGE SCALE GENOMIC DNA]</scope>
    <source>
        <strain evidence="2 3">DSM 44693</strain>
    </source>
</reference>
<dbReference type="InterPro" id="IPR036388">
    <property type="entry name" value="WH-like_DNA-bd_sf"/>
</dbReference>
<dbReference type="Proteomes" id="UP001206895">
    <property type="component" value="Unassembled WGS sequence"/>
</dbReference>
<dbReference type="EMBL" id="JAMTCJ010000002">
    <property type="protein sequence ID" value="MCP2175938.1"/>
    <property type="molecule type" value="Genomic_DNA"/>
</dbReference>
<dbReference type="InterPro" id="IPR027395">
    <property type="entry name" value="WH_DNA-bd_dom"/>
</dbReference>
<evidence type="ECO:0000259" key="1">
    <source>
        <dbReference type="Pfam" id="PF13601"/>
    </source>
</evidence>
<evidence type="ECO:0000313" key="3">
    <source>
        <dbReference type="Proteomes" id="UP001206895"/>
    </source>
</evidence>
<accession>A0ABT1HE30</accession>
<dbReference type="PANTHER" id="PTHR37318:SF1">
    <property type="entry name" value="BSL7504 PROTEIN"/>
    <property type="match status" value="1"/>
</dbReference>
<keyword evidence="2" id="KW-0238">DNA-binding</keyword>
<organism evidence="2 3">
    <name type="scientific">Williamsia maris</name>
    <dbReference type="NCBI Taxonomy" id="72806"/>
    <lineage>
        <taxon>Bacteria</taxon>
        <taxon>Bacillati</taxon>
        <taxon>Actinomycetota</taxon>
        <taxon>Actinomycetes</taxon>
        <taxon>Mycobacteriales</taxon>
        <taxon>Nocardiaceae</taxon>
        <taxon>Williamsia</taxon>
    </lineage>
</organism>
<dbReference type="SUPFAM" id="SSF46785">
    <property type="entry name" value="Winged helix' DNA-binding domain"/>
    <property type="match status" value="1"/>
</dbReference>
<feature type="domain" description="Winged helix DNA-binding" evidence="1">
    <location>
        <begin position="15"/>
        <end position="93"/>
    </location>
</feature>
<keyword evidence="3" id="KW-1185">Reference proteome</keyword>
<sequence length="112" mass="12054">MTEGRFDELIHPSTRLSLVATLAATDWAEFAFLKDRLSLSDSALSKQLSTLEGADYLITERVSTGRRRTVRARLTDTGRDAFAGHVAALQAIVGDAQAVAAEVPAPATPRRS</sequence>
<evidence type="ECO:0000313" key="2">
    <source>
        <dbReference type="EMBL" id="MCP2175938.1"/>
    </source>
</evidence>
<proteinExistence type="predicted"/>
<name>A0ABT1HE30_9NOCA</name>
<dbReference type="Pfam" id="PF13601">
    <property type="entry name" value="HTH_34"/>
    <property type="match status" value="1"/>
</dbReference>
<comment type="caution">
    <text evidence="2">The sequence shown here is derived from an EMBL/GenBank/DDBJ whole genome shotgun (WGS) entry which is preliminary data.</text>
</comment>
<dbReference type="GO" id="GO:0003677">
    <property type="term" value="F:DNA binding"/>
    <property type="evidence" value="ECO:0007669"/>
    <property type="project" value="UniProtKB-KW"/>
</dbReference>
<protein>
    <submittedName>
        <fullName evidence="2">Winged helix DNA-binding domain-containing protein</fullName>
    </submittedName>
</protein>
<dbReference type="PANTHER" id="PTHR37318">
    <property type="entry name" value="BSL7504 PROTEIN"/>
    <property type="match status" value="1"/>
</dbReference>
<gene>
    <name evidence="2" type="ORF">LX13_001757</name>
</gene>